<keyword evidence="1" id="KW-0732">Signal</keyword>
<gene>
    <name evidence="2" type="ORF">FB567DRAFT_54128</name>
</gene>
<dbReference type="GO" id="GO:0016787">
    <property type="term" value="F:hydrolase activity"/>
    <property type="evidence" value="ECO:0007669"/>
    <property type="project" value="UniProtKB-KW"/>
</dbReference>
<comment type="caution">
    <text evidence="2">The sequence shown here is derived from an EMBL/GenBank/DDBJ whole genome shotgun (WGS) entry which is preliminary data.</text>
</comment>
<evidence type="ECO:0000256" key="1">
    <source>
        <dbReference type="SAM" id="SignalP"/>
    </source>
</evidence>
<keyword evidence="2" id="KW-0378">Hydrolase</keyword>
<dbReference type="OrthoDB" id="10265322at2759"/>
<dbReference type="Gene3D" id="2.120.10.30">
    <property type="entry name" value="TolB, C-terminal domain"/>
    <property type="match status" value="1"/>
</dbReference>
<name>A0A8K0VXX2_9PLEO</name>
<organism evidence="2 3">
    <name type="scientific">Paraphoma chrysanthemicola</name>
    <dbReference type="NCBI Taxonomy" id="798071"/>
    <lineage>
        <taxon>Eukaryota</taxon>
        <taxon>Fungi</taxon>
        <taxon>Dikarya</taxon>
        <taxon>Ascomycota</taxon>
        <taxon>Pezizomycotina</taxon>
        <taxon>Dothideomycetes</taxon>
        <taxon>Pleosporomycetidae</taxon>
        <taxon>Pleosporales</taxon>
        <taxon>Pleosporineae</taxon>
        <taxon>Phaeosphaeriaceae</taxon>
        <taxon>Paraphoma</taxon>
    </lineage>
</organism>
<dbReference type="InterPro" id="IPR011042">
    <property type="entry name" value="6-blade_b-propeller_TolB-like"/>
</dbReference>
<dbReference type="AlphaFoldDB" id="A0A8K0VXX2"/>
<feature type="signal peptide" evidence="1">
    <location>
        <begin position="1"/>
        <end position="20"/>
    </location>
</feature>
<dbReference type="Proteomes" id="UP000813461">
    <property type="component" value="Unassembled WGS sequence"/>
</dbReference>
<feature type="chain" id="PRO_5035455561" evidence="1">
    <location>
        <begin position="21"/>
        <end position="623"/>
    </location>
</feature>
<sequence length="623" mass="67782">MMFFVCLCIVFCTSTSVSQSLPPPDPEPIEIVELPLPPVSPSRDVGACTAVINPHGTGCIARDLGNGRFQAGDFTPNGENVIVTVEFVGAPSAPNPASAYSGEHLILIKADGTKFSNGDPWKCLSCVVPSDNAQSLNPQTDYPHVFRSGDKAIWGQNILECDGHPLGSDSCTPDRIHIYPIFWQVSSNATEPGGTPRELRVHPDDEHIGWSSFTGEGGQTCFLGRLEFNANPTVGEILVPRYELVDVNLLVDPKRWNPITADGLELHLRHDAITVGELRGFSGDGAEITYIGASTESSNIDLYAVHMETGVVRRLTSHPDYADPVAFSASNEWFVTMDTRVAERQMWMSGMRGIPPLVDIVAVTVAASTRNNGPRRFFQPIMLDYYGDRASENYYGQQINAAGSGKDGSVNDPNWNGRADPAFSLDSTQVVYWQAIVTSPSCGGSNPLPCPNSTAQGGREYRVMLARFTDRRPKPPAPVYNVPKQLPWAISFPPGVEYPSIPSLKPGNYTLQGAFSGQAQVSFIGDQSISRVVVNYTNYSDDGDHVLNGWEDVALTILYPNYWKNKLDWYSDIVQTGIVNASKTTSPDGFHVTIDAMVNVFNASGTLTTIIDGKEYHQPANGA</sequence>
<evidence type="ECO:0000313" key="3">
    <source>
        <dbReference type="Proteomes" id="UP000813461"/>
    </source>
</evidence>
<evidence type="ECO:0000313" key="2">
    <source>
        <dbReference type="EMBL" id="KAH7086890.1"/>
    </source>
</evidence>
<dbReference type="SUPFAM" id="SSF82171">
    <property type="entry name" value="DPP6 N-terminal domain-like"/>
    <property type="match status" value="1"/>
</dbReference>
<reference evidence="2" key="1">
    <citation type="journal article" date="2021" name="Nat. Commun.">
        <title>Genetic determinants of endophytism in the Arabidopsis root mycobiome.</title>
        <authorList>
            <person name="Mesny F."/>
            <person name="Miyauchi S."/>
            <person name="Thiergart T."/>
            <person name="Pickel B."/>
            <person name="Atanasova L."/>
            <person name="Karlsson M."/>
            <person name="Huettel B."/>
            <person name="Barry K.W."/>
            <person name="Haridas S."/>
            <person name="Chen C."/>
            <person name="Bauer D."/>
            <person name="Andreopoulos W."/>
            <person name="Pangilinan J."/>
            <person name="LaButti K."/>
            <person name="Riley R."/>
            <person name="Lipzen A."/>
            <person name="Clum A."/>
            <person name="Drula E."/>
            <person name="Henrissat B."/>
            <person name="Kohler A."/>
            <person name="Grigoriev I.V."/>
            <person name="Martin F.M."/>
            <person name="Hacquard S."/>
        </authorList>
    </citation>
    <scope>NUCLEOTIDE SEQUENCE</scope>
    <source>
        <strain evidence="2">MPI-SDFR-AT-0120</strain>
    </source>
</reference>
<accession>A0A8K0VXX2</accession>
<protein>
    <submittedName>
        <fullName evidence="2">Saponin hydrolase</fullName>
    </submittedName>
</protein>
<dbReference type="EMBL" id="JAGMVJ010000010">
    <property type="protein sequence ID" value="KAH7086890.1"/>
    <property type="molecule type" value="Genomic_DNA"/>
</dbReference>
<proteinExistence type="predicted"/>
<keyword evidence="3" id="KW-1185">Reference proteome</keyword>